<gene>
    <name evidence="1" type="ORF">ACFOSE_05895</name>
</gene>
<protein>
    <submittedName>
        <fullName evidence="1">Uncharacterized protein</fullName>
    </submittedName>
</protein>
<dbReference type="EMBL" id="JBHSAC010000050">
    <property type="protein sequence ID" value="MFC3932303.1"/>
    <property type="molecule type" value="Genomic_DNA"/>
</dbReference>
<accession>A0ABV8D1K2</accession>
<evidence type="ECO:0000313" key="1">
    <source>
        <dbReference type="EMBL" id="MFC3932303.1"/>
    </source>
</evidence>
<organism evidence="1 2">
    <name type="scientific">Streptococcus dentapri</name>
    <dbReference type="NCBI Taxonomy" id="573564"/>
    <lineage>
        <taxon>Bacteria</taxon>
        <taxon>Bacillati</taxon>
        <taxon>Bacillota</taxon>
        <taxon>Bacilli</taxon>
        <taxon>Lactobacillales</taxon>
        <taxon>Streptococcaceae</taxon>
        <taxon>Streptococcus</taxon>
    </lineage>
</organism>
<proteinExistence type="predicted"/>
<reference evidence="2" key="1">
    <citation type="journal article" date="2019" name="Int. J. Syst. Evol. Microbiol.">
        <title>The Global Catalogue of Microorganisms (GCM) 10K type strain sequencing project: providing services to taxonomists for standard genome sequencing and annotation.</title>
        <authorList>
            <consortium name="The Broad Institute Genomics Platform"/>
            <consortium name="The Broad Institute Genome Sequencing Center for Infectious Disease"/>
            <person name="Wu L."/>
            <person name="Ma J."/>
        </authorList>
    </citation>
    <scope>NUCLEOTIDE SEQUENCE [LARGE SCALE GENOMIC DNA]</scope>
    <source>
        <strain evidence="2">CCUG 58728</strain>
    </source>
</reference>
<dbReference type="RefSeq" id="WP_380431604.1">
    <property type="nucleotide sequence ID" value="NZ_JBHSAC010000050.1"/>
</dbReference>
<evidence type="ECO:0000313" key="2">
    <source>
        <dbReference type="Proteomes" id="UP001595901"/>
    </source>
</evidence>
<sequence>MIDTRKLMALDEEYEDELRKIRKAKEKLEDNFHEFMMTTNILREQVYQVIYDQNLEIPPEAQMDLYDMDSNADYFQLDIHR</sequence>
<comment type="caution">
    <text evidence="1">The sequence shown here is derived from an EMBL/GenBank/DDBJ whole genome shotgun (WGS) entry which is preliminary data.</text>
</comment>
<keyword evidence="2" id="KW-1185">Reference proteome</keyword>
<name>A0ABV8D1K2_9STRE</name>
<dbReference type="Proteomes" id="UP001595901">
    <property type="component" value="Unassembled WGS sequence"/>
</dbReference>